<feature type="domain" description="SAP" evidence="2">
    <location>
        <begin position="223"/>
        <end position="257"/>
    </location>
</feature>
<dbReference type="Proteomes" id="UP001219518">
    <property type="component" value="Unassembled WGS sequence"/>
</dbReference>
<dbReference type="PROSITE" id="PS50800">
    <property type="entry name" value="SAP"/>
    <property type="match status" value="1"/>
</dbReference>
<keyword evidence="4" id="KW-1185">Reference proteome</keyword>
<reference evidence="3" key="2">
    <citation type="journal article" date="2023" name="BMC Genomics">
        <title>Pest status, molecular evolution, and epigenetic factors derived from the genome assembly of Frankliniella fusca, a thysanopteran phytovirus vector.</title>
        <authorList>
            <person name="Catto M.A."/>
            <person name="Labadie P.E."/>
            <person name="Jacobson A.L."/>
            <person name="Kennedy G.G."/>
            <person name="Srinivasan R."/>
            <person name="Hunt B.G."/>
        </authorList>
    </citation>
    <scope>NUCLEOTIDE SEQUENCE</scope>
    <source>
        <strain evidence="3">PL_HMW_Pooled</strain>
    </source>
</reference>
<evidence type="ECO:0000259" key="1">
    <source>
        <dbReference type="PROSITE" id="PS50235"/>
    </source>
</evidence>
<dbReference type="PANTHER" id="PTHR47526:SF3">
    <property type="entry name" value="PHD-TYPE DOMAIN-CONTAINING PROTEIN"/>
    <property type="match status" value="1"/>
</dbReference>
<dbReference type="InterPro" id="IPR028889">
    <property type="entry name" value="USP"/>
</dbReference>
<keyword evidence="3" id="KW-0378">Hydrolase</keyword>
<dbReference type="SUPFAM" id="SSF54001">
    <property type="entry name" value="Cysteine proteinases"/>
    <property type="match status" value="1"/>
</dbReference>
<accession>A0AAE1L880</accession>
<dbReference type="Gene3D" id="3.90.70.10">
    <property type="entry name" value="Cysteine proteinases"/>
    <property type="match status" value="1"/>
</dbReference>
<sequence>MHHGTSIMSGHYTTCCLLGDKWMHYDDTSVTEIDATFLHDKVVLEAAYVLLYQKIELDENNNDEQNNRAETNQSDPGFFPSERDLHCDSADLPQESDHDYEISLFEDEVPGAMLTEGLPIEKHTMDVLVRWLQCRGINLGKCKKPDLVSRVKEEIANGRSAILFKQVDGGTWFKAKLAKINNPSTSNEYDHDLERSVVAEEKMAVVELTENDVEGAKLGSKTFQCTTVKEMKKYLELRGQSTTGNKIDLWERIQELRESGTSHILDPSVSNQFYYKQKQEADLKKIGLRPVRQQFPLPSSGWNVFPSVEVPKHFNEGMSFHFLVERHPNDEDSINFHTAKPGKRAKIYIDSGYVIDMEDCADDKMYYLRCKVKASLRNIFHSTSVVISRNSGSVLYGDCDCIASSLGRCNHVAAVLRCLWTYNLQPQGVACTSLPQQWGHGARNRKPGVVRDTDYPSRASITEKAHFDPRATGDIFRSPSLEFAIQFRNSLPKEPMLLWHDVLPSTDNSIDEEPSGDVQDNAVTNNMVPTIDFSSPPKELTIPQQCRNYLNMIKNLFLNNLSDDGTSYVEIPNTKQGTSNWLAERGPYITSSTACKVKCLTTPEAKKNFLARLMWGLNPFTNEAIKYGIRNEPIAREEYRKKMLLHYNKVDIKVPARQTIGDMATSQRHGQENRNTSIEYQRYSHMPHENTVTPQSP</sequence>
<dbReference type="InterPro" id="IPR003034">
    <property type="entry name" value="SAP_dom"/>
</dbReference>
<dbReference type="AlphaFoldDB" id="A0AAE1L880"/>
<dbReference type="SUPFAM" id="SSF52980">
    <property type="entry name" value="Restriction endonuclease-like"/>
    <property type="match status" value="1"/>
</dbReference>
<dbReference type="Gene3D" id="3.90.320.10">
    <property type="match status" value="1"/>
</dbReference>
<dbReference type="EMBL" id="JAHWGI010000148">
    <property type="protein sequence ID" value="KAK3910296.1"/>
    <property type="molecule type" value="Genomic_DNA"/>
</dbReference>
<dbReference type="Gene3D" id="1.10.720.30">
    <property type="entry name" value="SAP domain"/>
    <property type="match status" value="1"/>
</dbReference>
<dbReference type="PANTHER" id="PTHR47526">
    <property type="entry name" value="ATP-DEPENDENT DNA HELICASE"/>
    <property type="match status" value="1"/>
</dbReference>
<proteinExistence type="predicted"/>
<dbReference type="GO" id="GO:0006281">
    <property type="term" value="P:DNA repair"/>
    <property type="evidence" value="ECO:0007669"/>
    <property type="project" value="UniProtKB-ARBA"/>
</dbReference>
<dbReference type="InterPro" id="IPR011335">
    <property type="entry name" value="Restrct_endonuc-II-like"/>
</dbReference>
<protein>
    <submittedName>
        <fullName evidence="3">Ubiquitin carboxyl-terminal hydrolase 3</fullName>
    </submittedName>
</protein>
<reference evidence="3" key="1">
    <citation type="submission" date="2021-07" db="EMBL/GenBank/DDBJ databases">
        <authorList>
            <person name="Catto M.A."/>
            <person name="Jacobson A."/>
            <person name="Kennedy G."/>
            <person name="Labadie P."/>
            <person name="Hunt B.G."/>
            <person name="Srinivasan R."/>
        </authorList>
    </citation>
    <scope>NUCLEOTIDE SEQUENCE</scope>
    <source>
        <strain evidence="3">PL_HMW_Pooled</strain>
        <tissue evidence="3">Head</tissue>
    </source>
</reference>
<evidence type="ECO:0000259" key="2">
    <source>
        <dbReference type="PROSITE" id="PS50800"/>
    </source>
</evidence>
<name>A0AAE1L880_9NEOP</name>
<evidence type="ECO:0000313" key="4">
    <source>
        <dbReference type="Proteomes" id="UP001219518"/>
    </source>
</evidence>
<dbReference type="InterPro" id="IPR011604">
    <property type="entry name" value="PDDEXK-like_dom_sf"/>
</dbReference>
<dbReference type="GO" id="GO:0004843">
    <property type="term" value="F:cysteine-type deubiquitinase activity"/>
    <property type="evidence" value="ECO:0007669"/>
    <property type="project" value="InterPro"/>
</dbReference>
<dbReference type="CDD" id="cd02257">
    <property type="entry name" value="Peptidase_C19"/>
    <property type="match status" value="1"/>
</dbReference>
<dbReference type="InterPro" id="IPR036361">
    <property type="entry name" value="SAP_dom_sf"/>
</dbReference>
<organism evidence="3 4">
    <name type="scientific">Frankliniella fusca</name>
    <dbReference type="NCBI Taxonomy" id="407009"/>
    <lineage>
        <taxon>Eukaryota</taxon>
        <taxon>Metazoa</taxon>
        <taxon>Ecdysozoa</taxon>
        <taxon>Arthropoda</taxon>
        <taxon>Hexapoda</taxon>
        <taxon>Insecta</taxon>
        <taxon>Pterygota</taxon>
        <taxon>Neoptera</taxon>
        <taxon>Paraneoptera</taxon>
        <taxon>Thysanoptera</taxon>
        <taxon>Terebrantia</taxon>
        <taxon>Thripoidea</taxon>
        <taxon>Thripidae</taxon>
        <taxon>Frankliniella</taxon>
    </lineage>
</organism>
<evidence type="ECO:0000313" key="3">
    <source>
        <dbReference type="EMBL" id="KAK3910296.1"/>
    </source>
</evidence>
<dbReference type="InterPro" id="IPR038765">
    <property type="entry name" value="Papain-like_cys_pep_sf"/>
</dbReference>
<dbReference type="PROSITE" id="PS50235">
    <property type="entry name" value="USP_3"/>
    <property type="match status" value="1"/>
</dbReference>
<dbReference type="InterPro" id="IPR001394">
    <property type="entry name" value="Peptidase_C19_UCH"/>
</dbReference>
<dbReference type="GO" id="GO:0016579">
    <property type="term" value="P:protein deubiquitination"/>
    <property type="evidence" value="ECO:0007669"/>
    <property type="project" value="InterPro"/>
</dbReference>
<feature type="domain" description="USP" evidence="1">
    <location>
        <begin position="1"/>
        <end position="55"/>
    </location>
</feature>
<comment type="caution">
    <text evidence="3">The sequence shown here is derived from an EMBL/GenBank/DDBJ whole genome shotgun (WGS) entry which is preliminary data.</text>
</comment>
<dbReference type="SUPFAM" id="SSF68906">
    <property type="entry name" value="SAP domain"/>
    <property type="match status" value="1"/>
</dbReference>
<gene>
    <name evidence="3" type="ORF">KUF71_004170</name>
</gene>
<dbReference type="Pfam" id="PF00443">
    <property type="entry name" value="UCH"/>
    <property type="match status" value="1"/>
</dbReference>